<gene>
    <name evidence="1" type="ORF">H9968_06200</name>
</gene>
<comment type="caution">
    <text evidence="1">The sequence shown here is derived from an EMBL/GenBank/DDBJ whole genome shotgun (WGS) entry which is preliminary data.</text>
</comment>
<sequence>MNQMAGKQSIRFDRPVEIISHACAAGQKEGEGPLGKYMDLIVDDPLFGQDNWEESESQFVRAACEIALKKGGKRKEDVRIAFCGDLLGQLIASSFGIKELNIPYYGVYGACSSAGVTLSMAAMAVNGGFADLALAACSSHFGSAEKEFRFPLGYGNQRPYSSTWTVTGAGAFLLSGSSDTCEMNQKAGARSAAEKKVVIRGVTTGKIKDYGVQDPFNMGACMAPAAADTIYQSLEDFQMRAADFDAVITGDLGAVGQKLLFSLLKDNHVDITANHMDCGMQIYDEQQDTHAGGSGCACSAVVLSSMILPRLVSGDWKRVLFVPTGALLSQVSSNEGRSIPAIAHGVWLEHA</sequence>
<dbReference type="Gene3D" id="3.40.47.40">
    <property type="entry name" value="Stage V sporulation protein AD"/>
    <property type="match status" value="1"/>
</dbReference>
<evidence type="ECO:0000313" key="1">
    <source>
        <dbReference type="EMBL" id="HIZ39502.1"/>
    </source>
</evidence>
<dbReference type="SUPFAM" id="SSF53901">
    <property type="entry name" value="Thiolase-like"/>
    <property type="match status" value="1"/>
</dbReference>
<evidence type="ECO:0000313" key="2">
    <source>
        <dbReference type="Proteomes" id="UP000824049"/>
    </source>
</evidence>
<dbReference type="InterPro" id="IPR038369">
    <property type="entry name" value="SpoVAD_sf"/>
</dbReference>
<dbReference type="PIRSF" id="PIRSF011570">
    <property type="entry name" value="SpoVAD"/>
    <property type="match status" value="1"/>
</dbReference>
<dbReference type="NCBIfam" id="NF006160">
    <property type="entry name" value="PRK08304.1"/>
    <property type="match status" value="1"/>
</dbReference>
<dbReference type="InterPro" id="IPR016039">
    <property type="entry name" value="Thiolase-like"/>
</dbReference>
<proteinExistence type="predicted"/>
<dbReference type="EMBL" id="DXBR01000055">
    <property type="protein sequence ID" value="HIZ39502.1"/>
    <property type="molecule type" value="Genomic_DNA"/>
</dbReference>
<name>A0A9D2J800_9FIRM</name>
<organism evidence="1 2">
    <name type="scientific">Candidatus Anaerobutyricum stercoris</name>
    <dbReference type="NCBI Taxonomy" id="2838457"/>
    <lineage>
        <taxon>Bacteria</taxon>
        <taxon>Bacillati</taxon>
        <taxon>Bacillota</taxon>
        <taxon>Clostridia</taxon>
        <taxon>Lachnospirales</taxon>
        <taxon>Lachnospiraceae</taxon>
        <taxon>Anaerobutyricum</taxon>
    </lineage>
</organism>
<dbReference type="Proteomes" id="UP000824049">
    <property type="component" value="Unassembled WGS sequence"/>
</dbReference>
<accession>A0A9D2J800</accession>
<protein>
    <submittedName>
        <fullName evidence="1">Stage V sporulation protein AD</fullName>
    </submittedName>
</protein>
<reference evidence="1" key="2">
    <citation type="submission" date="2021-04" db="EMBL/GenBank/DDBJ databases">
        <authorList>
            <person name="Gilroy R."/>
        </authorList>
    </citation>
    <scope>NUCLEOTIDE SEQUENCE</scope>
    <source>
        <strain evidence="1">CHK179-28034</strain>
    </source>
</reference>
<dbReference type="GO" id="GO:0016746">
    <property type="term" value="F:acyltransferase activity"/>
    <property type="evidence" value="ECO:0007669"/>
    <property type="project" value="InterPro"/>
</dbReference>
<dbReference type="InterPro" id="IPR010894">
    <property type="entry name" value="SpoVAD"/>
</dbReference>
<dbReference type="Pfam" id="PF07451">
    <property type="entry name" value="SpoVAD"/>
    <property type="match status" value="1"/>
</dbReference>
<reference evidence="1" key="1">
    <citation type="journal article" date="2021" name="PeerJ">
        <title>Extensive microbial diversity within the chicken gut microbiome revealed by metagenomics and culture.</title>
        <authorList>
            <person name="Gilroy R."/>
            <person name="Ravi A."/>
            <person name="Getino M."/>
            <person name="Pursley I."/>
            <person name="Horton D.L."/>
            <person name="Alikhan N.F."/>
            <person name="Baker D."/>
            <person name="Gharbi K."/>
            <person name="Hall N."/>
            <person name="Watson M."/>
            <person name="Adriaenssens E.M."/>
            <person name="Foster-Nyarko E."/>
            <person name="Jarju S."/>
            <person name="Secka A."/>
            <person name="Antonio M."/>
            <person name="Oren A."/>
            <person name="Chaudhuri R.R."/>
            <person name="La Ragione R."/>
            <person name="Hildebrand F."/>
            <person name="Pallen M.J."/>
        </authorList>
    </citation>
    <scope>NUCLEOTIDE SEQUENCE</scope>
    <source>
        <strain evidence="1">CHK179-28034</strain>
    </source>
</reference>
<dbReference type="AlphaFoldDB" id="A0A9D2J800"/>